<protein>
    <recommendedName>
        <fullName evidence="3">Periplasmic binding protein domain-containing protein</fullName>
    </recommendedName>
</protein>
<dbReference type="InterPro" id="IPR025997">
    <property type="entry name" value="SBP_2_dom"/>
</dbReference>
<dbReference type="Proteomes" id="UP000000503">
    <property type="component" value="Chromosome"/>
</dbReference>
<reference evidence="5" key="1">
    <citation type="journal article" date="2013" name="Stand. Genomic Sci.">
        <title>Genome sequence of the thermophilic fresh-water bacterium Spirochaeta caldaria type strain (H1(T)), reclassification of Spirochaeta caldaria, Spirochaeta stenostrepta, and Spirochaeta zuelzerae in the genus Treponema as Treponema caldaria comb. nov., Treponema stenostrepta comb. nov., and Treponema zuelzerae comb. nov., and emendation of the genus Treponema.</title>
        <authorList>
            <person name="Abt B."/>
            <person name="Goker M."/>
            <person name="Scheuner C."/>
            <person name="Han C."/>
            <person name="Lu M."/>
            <person name="Misra M."/>
            <person name="Lapidus A."/>
            <person name="Nolan M."/>
            <person name="Lucas S."/>
            <person name="Hammon N."/>
            <person name="Deshpande S."/>
            <person name="Cheng J.F."/>
            <person name="Tapia R."/>
            <person name="Goodwin L.A."/>
            <person name="Pitluck S."/>
            <person name="Liolios K."/>
            <person name="Pagani I."/>
            <person name="Ivanova N."/>
            <person name="Mavromatis K."/>
            <person name="Mikhailova N."/>
            <person name="Huntemann M."/>
            <person name="Pati A."/>
            <person name="Chen A."/>
            <person name="Palaniappan K."/>
            <person name="Land M."/>
            <person name="Hauser L."/>
            <person name="Jeffries C.D."/>
            <person name="Rohde M."/>
            <person name="Spring S."/>
            <person name="Gronow S."/>
            <person name="Detter J.C."/>
            <person name="Bristow J."/>
            <person name="Eisen J.A."/>
            <person name="Markowitz V."/>
            <person name="Hugenholtz P."/>
            <person name="Kyrpides N.C."/>
            <person name="Woyke T."/>
            <person name="Klenk H.P."/>
        </authorList>
    </citation>
    <scope>NUCLEOTIDE SEQUENCE</scope>
    <source>
        <strain evidence="5">ATCC 51460 / DSM 7334 / H1</strain>
    </source>
</reference>
<name>F8EXX7_GRAC1</name>
<dbReference type="SUPFAM" id="SSF53822">
    <property type="entry name" value="Periplasmic binding protein-like I"/>
    <property type="match status" value="1"/>
</dbReference>
<dbReference type="PANTHER" id="PTHR30036">
    <property type="entry name" value="D-XYLOSE-BINDING PERIPLASMIC PROTEIN"/>
    <property type="match status" value="1"/>
</dbReference>
<comment type="subcellular location">
    <subcellularLocation>
        <location evidence="1">Cell envelope</location>
    </subcellularLocation>
</comment>
<dbReference type="AlphaFoldDB" id="F8EXX7"/>
<feature type="domain" description="Periplasmic binding protein" evidence="3">
    <location>
        <begin position="57"/>
        <end position="313"/>
    </location>
</feature>
<evidence type="ECO:0000259" key="3">
    <source>
        <dbReference type="Pfam" id="PF13407"/>
    </source>
</evidence>
<dbReference type="RefSeq" id="WP_013969430.1">
    <property type="nucleotide sequence ID" value="NC_015732.1"/>
</dbReference>
<dbReference type="InterPro" id="IPR050555">
    <property type="entry name" value="Bact_Solute-Bind_Prot2"/>
</dbReference>
<dbReference type="STRING" id="744872.Spica_2013"/>
<evidence type="ECO:0000256" key="1">
    <source>
        <dbReference type="ARBA" id="ARBA00004196"/>
    </source>
</evidence>
<dbReference type="OrthoDB" id="569491at2"/>
<dbReference type="eggNOG" id="COG1879">
    <property type="taxonomic scope" value="Bacteria"/>
</dbReference>
<accession>F8EXX7</accession>
<evidence type="ECO:0000313" key="5">
    <source>
        <dbReference type="Proteomes" id="UP000000503"/>
    </source>
</evidence>
<sequence length="338" mass="36615">MRKNWLSLVLLIIFSIALTITTGLNIMLIGKSREVLGRSVLRNPGTLKTVKKHLIAILPAISDPFFINLYYGIQQGATKESAGLELLTYSSDVEVSQSFLSAEAYRLFDIALRSKPDGILMYFPPGSDIKGFTDKAREKLVPFVPIAMDQPVQGIPALVTSDSFIQGSEAVSTALGLLGKDARIGVILPAGNPNSFIISEEPFLNGAIFELNRKQMGKIVTAEREEENILGGEAVCTSMIERYPELNCFICTNARSTVSAAQVIIDRGLVGKIVIIGADEDLDVARLLEKGIIQATIVRDAIKMGETAVLALSQEGITSQFAPISKVSTYTKYGKATK</sequence>
<dbReference type="PANTHER" id="PTHR30036:SF7">
    <property type="entry name" value="ABC TRANSPORTER PERIPLASMIC-BINDING PROTEIN YPHF"/>
    <property type="match status" value="1"/>
</dbReference>
<comment type="similarity">
    <text evidence="2">Belongs to the bacterial solute-binding protein 2 family.</text>
</comment>
<evidence type="ECO:0000256" key="2">
    <source>
        <dbReference type="ARBA" id="ARBA00007639"/>
    </source>
</evidence>
<dbReference type="EMBL" id="CP002868">
    <property type="protein sequence ID" value="AEJ20141.1"/>
    <property type="molecule type" value="Genomic_DNA"/>
</dbReference>
<organism evidence="4 5">
    <name type="scientific">Gracilinema caldarium (strain ATCC 51460 / DSM 7334 / H1)</name>
    <name type="common">Treponema caldarium</name>
    <dbReference type="NCBI Taxonomy" id="744872"/>
    <lineage>
        <taxon>Bacteria</taxon>
        <taxon>Pseudomonadati</taxon>
        <taxon>Spirochaetota</taxon>
        <taxon>Spirochaetia</taxon>
        <taxon>Spirochaetales</taxon>
        <taxon>Breznakiellaceae</taxon>
        <taxon>Gracilinema</taxon>
    </lineage>
</organism>
<dbReference type="Gene3D" id="3.40.50.2300">
    <property type="match status" value="2"/>
</dbReference>
<dbReference type="GO" id="GO:0030246">
    <property type="term" value="F:carbohydrate binding"/>
    <property type="evidence" value="ECO:0007669"/>
    <property type="project" value="TreeGrafter"/>
</dbReference>
<dbReference type="HOGENOM" id="CLU_821198_0_0_12"/>
<keyword evidence="5" id="KW-1185">Reference proteome</keyword>
<proteinExistence type="inferred from homology"/>
<dbReference type="Pfam" id="PF13407">
    <property type="entry name" value="Peripla_BP_4"/>
    <property type="match status" value="1"/>
</dbReference>
<evidence type="ECO:0000313" key="4">
    <source>
        <dbReference type="EMBL" id="AEJ20141.1"/>
    </source>
</evidence>
<dbReference type="GO" id="GO:0030288">
    <property type="term" value="C:outer membrane-bounded periplasmic space"/>
    <property type="evidence" value="ECO:0007669"/>
    <property type="project" value="TreeGrafter"/>
</dbReference>
<dbReference type="InterPro" id="IPR028082">
    <property type="entry name" value="Peripla_BP_I"/>
</dbReference>
<gene>
    <name evidence="4" type="ordered locus">Spica_2013</name>
</gene>
<dbReference type="KEGG" id="scd:Spica_2013"/>